<reference evidence="2" key="1">
    <citation type="submission" date="2021-05" db="EMBL/GenBank/DDBJ databases">
        <authorList>
            <person name="Alioto T."/>
            <person name="Alioto T."/>
            <person name="Gomez Garrido J."/>
        </authorList>
    </citation>
    <scope>NUCLEOTIDE SEQUENCE</scope>
</reference>
<dbReference type="AlphaFoldDB" id="A0A8D8WBE4"/>
<organism evidence="2">
    <name type="scientific">Cacopsylla melanoneura</name>
    <dbReference type="NCBI Taxonomy" id="428564"/>
    <lineage>
        <taxon>Eukaryota</taxon>
        <taxon>Metazoa</taxon>
        <taxon>Ecdysozoa</taxon>
        <taxon>Arthropoda</taxon>
        <taxon>Hexapoda</taxon>
        <taxon>Insecta</taxon>
        <taxon>Pterygota</taxon>
        <taxon>Neoptera</taxon>
        <taxon>Paraneoptera</taxon>
        <taxon>Hemiptera</taxon>
        <taxon>Sternorrhyncha</taxon>
        <taxon>Psylloidea</taxon>
        <taxon>Psyllidae</taxon>
        <taxon>Psyllinae</taxon>
        <taxon>Cacopsylla</taxon>
    </lineage>
</organism>
<evidence type="ECO:0000256" key="1">
    <source>
        <dbReference type="SAM" id="MobiDB-lite"/>
    </source>
</evidence>
<accession>A0A8D8WBE4</accession>
<dbReference type="EMBL" id="HBUF01171897">
    <property type="protein sequence ID" value="CAG6652773.1"/>
    <property type="molecule type" value="Transcribed_RNA"/>
</dbReference>
<name>A0A8D8WBE4_9HEMI</name>
<feature type="region of interest" description="Disordered" evidence="1">
    <location>
        <begin position="261"/>
        <end position="301"/>
    </location>
</feature>
<protein>
    <submittedName>
        <fullName evidence="2">Reticulocyte-binding protein 2 homolog a</fullName>
    </submittedName>
</protein>
<feature type="compositionally biased region" description="Basic and acidic residues" evidence="1">
    <location>
        <begin position="261"/>
        <end position="271"/>
    </location>
</feature>
<sequence length="559" mass="64427">MQSEPLLMGKSHVFHHNLPYVAHKRLVHYTHMPAPTPHNSVRNAVIANEIDRIQHRSRPHFSHVPTEDYLNSRSVVNFDDDVRNIRAHTAALLKRVQAPIPRAARMPLSSAFDHIETAISDRITSDAYISTLLSPRNNVDRIVQKMCHYPEINEKAYHNIGRGRLACVSFAGGKSYPRRRHIMVSGNGSDETRNVMADINMLSYYNKARNGAAEIATHEVPLYTNYRRSPEPYTPRSYYRLIRPYNKPTKSAPAKVEIERENVEVEEETPRRSKKSLSRQATLEKEQDEAARREAEEAIRREQEEEAKIIAAEIEREEAEREEKARLAKAARLAEQKAEEERIAREREEEERLLAEIAEQERIAAEKEEEERLAAETLEQERLEAEKAEKAEEERLAAEEEQERQRLEAERIEEERLEAEKIEAEREAEEERIAAAQAQEERYAQDQGRTDEERLAAELAENLLRIKAERDLEEEEESERDCATTEEPEESKQEDEYVSDEDNDKAVAESSEGEEETKDDLGDEGHPIVEYPVTPDVTGHEKKSLLAAEEVVTSSEEEE</sequence>
<evidence type="ECO:0000313" key="2">
    <source>
        <dbReference type="EMBL" id="CAG6652773.1"/>
    </source>
</evidence>
<feature type="compositionally biased region" description="Acidic residues" evidence="1">
    <location>
        <begin position="471"/>
        <end position="489"/>
    </location>
</feature>
<proteinExistence type="predicted"/>
<feature type="region of interest" description="Disordered" evidence="1">
    <location>
        <begin position="384"/>
        <end position="559"/>
    </location>
</feature>
<feature type="compositionally biased region" description="Basic and acidic residues" evidence="1">
    <location>
        <begin position="384"/>
        <end position="456"/>
    </location>
</feature>
<dbReference type="EMBL" id="HBUF01171968">
    <property type="protein sequence ID" value="CAG6652977.1"/>
    <property type="molecule type" value="Transcribed_RNA"/>
</dbReference>
<feature type="compositionally biased region" description="Low complexity" evidence="1">
    <location>
        <begin position="549"/>
        <end position="559"/>
    </location>
</feature>
<feature type="compositionally biased region" description="Basic and acidic residues" evidence="1">
    <location>
        <begin position="282"/>
        <end position="301"/>
    </location>
</feature>